<sequence>MSAAAYTRTQQSMAAPVHPSGVYGVQAPKSFGCTSGTIDGSRSYRCYHVVNTICSTLVVPVDTIVDVPSRLRKWSSASKTPLTNLTQNTDKDEFLY</sequence>
<keyword evidence="2" id="KW-1185">Reference proteome</keyword>
<evidence type="ECO:0000313" key="2">
    <source>
        <dbReference type="Proteomes" id="UP000325440"/>
    </source>
</evidence>
<dbReference type="EMBL" id="CABPRJ010000091">
    <property type="protein sequence ID" value="VVC27333.1"/>
    <property type="molecule type" value="Genomic_DNA"/>
</dbReference>
<proteinExistence type="predicted"/>
<gene>
    <name evidence="1" type="ORF">CINCED_3A010300</name>
</gene>
<dbReference type="Proteomes" id="UP000325440">
    <property type="component" value="Unassembled WGS sequence"/>
</dbReference>
<dbReference type="AlphaFoldDB" id="A0A5E4M7L6"/>
<protein>
    <submittedName>
        <fullName evidence="1">Uncharacterized protein</fullName>
    </submittedName>
</protein>
<accession>A0A5E4M7L6</accession>
<reference evidence="1 2" key="1">
    <citation type="submission" date="2019-08" db="EMBL/GenBank/DDBJ databases">
        <authorList>
            <person name="Alioto T."/>
            <person name="Alioto T."/>
            <person name="Gomez Garrido J."/>
        </authorList>
    </citation>
    <scope>NUCLEOTIDE SEQUENCE [LARGE SCALE GENOMIC DNA]</scope>
</reference>
<evidence type="ECO:0000313" key="1">
    <source>
        <dbReference type="EMBL" id="VVC27333.1"/>
    </source>
</evidence>
<name>A0A5E4M7L6_9HEMI</name>
<organism evidence="1 2">
    <name type="scientific">Cinara cedri</name>
    <dbReference type="NCBI Taxonomy" id="506608"/>
    <lineage>
        <taxon>Eukaryota</taxon>
        <taxon>Metazoa</taxon>
        <taxon>Ecdysozoa</taxon>
        <taxon>Arthropoda</taxon>
        <taxon>Hexapoda</taxon>
        <taxon>Insecta</taxon>
        <taxon>Pterygota</taxon>
        <taxon>Neoptera</taxon>
        <taxon>Paraneoptera</taxon>
        <taxon>Hemiptera</taxon>
        <taxon>Sternorrhyncha</taxon>
        <taxon>Aphidomorpha</taxon>
        <taxon>Aphidoidea</taxon>
        <taxon>Aphididae</taxon>
        <taxon>Lachninae</taxon>
        <taxon>Cinara</taxon>
    </lineage>
</organism>